<comment type="caution">
    <text evidence="1">The sequence shown here is derived from an EMBL/GenBank/DDBJ whole genome shotgun (WGS) entry which is preliminary data.</text>
</comment>
<accession>A0A2H5QTK5</accession>
<protein>
    <submittedName>
        <fullName evidence="1">Uncharacterized protein</fullName>
    </submittedName>
</protein>
<sequence length="96" mass="10607">MFGSGPGSNTSYVLVTVKDVAVRLETSGCKILGKKKHLSCIIKQLSLNYSAHWILVVIDVAAKTGYFMDPQGNSPAEHIKELFNNKSIYTQTEMDE</sequence>
<evidence type="ECO:0000313" key="2">
    <source>
        <dbReference type="Proteomes" id="UP000236630"/>
    </source>
</evidence>
<reference evidence="1 2" key="1">
    <citation type="journal article" date="2017" name="Front. Genet.">
        <title>Draft sequencing of the heterozygous diploid genome of Satsuma (Citrus unshiu Marc.) using a hybrid assembly approach.</title>
        <authorList>
            <person name="Shimizu T."/>
            <person name="Tanizawa Y."/>
            <person name="Mochizuki T."/>
            <person name="Nagasaki H."/>
            <person name="Yoshioka T."/>
            <person name="Toyoda A."/>
            <person name="Fujiyama A."/>
            <person name="Kaminuma E."/>
            <person name="Nakamura Y."/>
        </authorList>
    </citation>
    <scope>NUCLEOTIDE SEQUENCE [LARGE SCALE GENOMIC DNA]</scope>
    <source>
        <strain evidence="2">cv. Miyagawa wase</strain>
    </source>
</reference>
<dbReference type="AlphaFoldDB" id="A0A2H5QTK5"/>
<gene>
    <name evidence="1" type="ORF">CUMW_260390</name>
</gene>
<feature type="non-terminal residue" evidence="1">
    <location>
        <position position="96"/>
    </location>
</feature>
<dbReference type="SUPFAM" id="SSF54001">
    <property type="entry name" value="Cysteine proteinases"/>
    <property type="match status" value="1"/>
</dbReference>
<proteinExistence type="predicted"/>
<dbReference type="Proteomes" id="UP000236630">
    <property type="component" value="Unassembled WGS sequence"/>
</dbReference>
<dbReference type="InterPro" id="IPR038765">
    <property type="entry name" value="Papain-like_cys_pep_sf"/>
</dbReference>
<evidence type="ECO:0000313" key="1">
    <source>
        <dbReference type="EMBL" id="GAY67947.1"/>
    </source>
</evidence>
<keyword evidence="2" id="KW-1185">Reference proteome</keyword>
<dbReference type="EMBL" id="BDQV01000784">
    <property type="protein sequence ID" value="GAY67947.1"/>
    <property type="molecule type" value="Genomic_DNA"/>
</dbReference>
<name>A0A2H5QTK5_CITUN</name>
<organism evidence="1 2">
    <name type="scientific">Citrus unshiu</name>
    <name type="common">Satsuma mandarin</name>
    <name type="synonym">Citrus nobilis var. unshiu</name>
    <dbReference type="NCBI Taxonomy" id="55188"/>
    <lineage>
        <taxon>Eukaryota</taxon>
        <taxon>Viridiplantae</taxon>
        <taxon>Streptophyta</taxon>
        <taxon>Embryophyta</taxon>
        <taxon>Tracheophyta</taxon>
        <taxon>Spermatophyta</taxon>
        <taxon>Magnoliopsida</taxon>
        <taxon>eudicotyledons</taxon>
        <taxon>Gunneridae</taxon>
        <taxon>Pentapetalae</taxon>
        <taxon>rosids</taxon>
        <taxon>malvids</taxon>
        <taxon>Sapindales</taxon>
        <taxon>Rutaceae</taxon>
        <taxon>Aurantioideae</taxon>
        <taxon>Citrus</taxon>
    </lineage>
</organism>